<feature type="domain" description="G5" evidence="6">
    <location>
        <begin position="1129"/>
        <end position="1208"/>
    </location>
</feature>
<dbReference type="Pfam" id="PF00746">
    <property type="entry name" value="Gram_pos_anchor"/>
    <property type="match status" value="1"/>
</dbReference>
<keyword evidence="3" id="KW-0732">Signal</keyword>
<feature type="domain" description="G5" evidence="6">
    <location>
        <begin position="137"/>
        <end position="217"/>
    </location>
</feature>
<dbReference type="AlphaFoldDB" id="A0AAJ6FMB2"/>
<dbReference type="NCBIfam" id="TIGR01167">
    <property type="entry name" value="LPXTG_anchor"/>
    <property type="match status" value="1"/>
</dbReference>
<organism evidence="7 8">
    <name type="scientific">Ligilactobacillus animalis</name>
    <dbReference type="NCBI Taxonomy" id="1605"/>
    <lineage>
        <taxon>Bacteria</taxon>
        <taxon>Bacillati</taxon>
        <taxon>Bacillota</taxon>
        <taxon>Bacilli</taxon>
        <taxon>Lactobacillales</taxon>
        <taxon>Lactobacillaceae</taxon>
        <taxon>Ligilactobacillus</taxon>
    </lineage>
</organism>
<dbReference type="EMBL" id="CP123751">
    <property type="protein sequence ID" value="WHQ79842.1"/>
    <property type="molecule type" value="Genomic_DNA"/>
</dbReference>
<evidence type="ECO:0000313" key="8">
    <source>
        <dbReference type="Proteomes" id="UP001238155"/>
    </source>
</evidence>
<name>A0AAJ6FMB2_9LACO</name>
<keyword evidence="2" id="KW-0964">Secreted</keyword>
<dbReference type="RefSeq" id="WP_283534578.1">
    <property type="nucleotide sequence ID" value="NZ_CP123751.1"/>
</dbReference>
<evidence type="ECO:0000313" key="7">
    <source>
        <dbReference type="EMBL" id="WHQ79842.1"/>
    </source>
</evidence>
<keyword evidence="4" id="KW-0572">Peptidoglycan-anchor</keyword>
<feature type="domain" description="G5" evidence="6">
    <location>
        <begin position="750"/>
        <end position="831"/>
    </location>
</feature>
<dbReference type="Gene3D" id="2.20.230.10">
    <property type="entry name" value="Resuscitation-promoting factor rpfb"/>
    <property type="match status" value="8"/>
</dbReference>
<feature type="domain" description="G5" evidence="6">
    <location>
        <begin position="622"/>
        <end position="704"/>
    </location>
</feature>
<dbReference type="InterPro" id="IPR011098">
    <property type="entry name" value="G5_dom"/>
</dbReference>
<accession>A0AAJ6FMB2</accession>
<dbReference type="Proteomes" id="UP001238155">
    <property type="component" value="Chromosome"/>
</dbReference>
<feature type="domain" description="G5" evidence="6">
    <location>
        <begin position="1003"/>
        <end position="1083"/>
    </location>
</feature>
<dbReference type="PROSITE" id="PS50847">
    <property type="entry name" value="GRAM_POS_ANCHORING"/>
    <property type="match status" value="1"/>
</dbReference>
<feature type="domain" description="G5" evidence="6">
    <location>
        <begin position="210"/>
        <end position="290"/>
    </location>
</feature>
<proteinExistence type="predicted"/>
<evidence type="ECO:0000259" key="5">
    <source>
        <dbReference type="PROSITE" id="PS50847"/>
    </source>
</evidence>
<feature type="domain" description="G5" evidence="6">
    <location>
        <begin position="877"/>
        <end position="957"/>
    </location>
</feature>
<evidence type="ECO:0000259" key="6">
    <source>
        <dbReference type="PROSITE" id="PS51109"/>
    </source>
</evidence>
<keyword evidence="1" id="KW-0134">Cell wall</keyword>
<dbReference type="Pfam" id="PF07501">
    <property type="entry name" value="G5"/>
    <property type="match status" value="7"/>
</dbReference>
<evidence type="ECO:0000256" key="1">
    <source>
        <dbReference type="ARBA" id="ARBA00022512"/>
    </source>
</evidence>
<dbReference type="InterPro" id="IPR019931">
    <property type="entry name" value="LPXTG_anchor"/>
</dbReference>
<feature type="domain" description="Gram-positive cocci surface proteins LPxTG" evidence="5">
    <location>
        <begin position="1232"/>
        <end position="1267"/>
    </location>
</feature>
<dbReference type="SMART" id="SM01208">
    <property type="entry name" value="G5"/>
    <property type="match status" value="9"/>
</dbReference>
<reference evidence="7" key="1">
    <citation type="submission" date="2023-04" db="EMBL/GenBank/DDBJ databases">
        <title>Four porcine-derived lactic acid bacteria strains analyses and their evaluation as potential probiotics based on genomics.</title>
        <authorList>
            <person name="Niu D."/>
        </authorList>
    </citation>
    <scope>NUCLEOTIDE SEQUENCE</scope>
    <source>
        <strain evidence="7">ZSB1</strain>
    </source>
</reference>
<evidence type="ECO:0000256" key="4">
    <source>
        <dbReference type="ARBA" id="ARBA00023088"/>
    </source>
</evidence>
<dbReference type="PROSITE" id="PS51109">
    <property type="entry name" value="G5"/>
    <property type="match status" value="7"/>
</dbReference>
<sequence>MDKKKHTTRSEVVRVEVKYVPSAKTGKELPISIELTSNSNYELPSSIKVNGTSVALTGDGYYYSKNVKVRPNEESLIEFTVNVSGRLNKVTSFNIYIATANQGYGQPFPAKHQGQAFINNALVATNKFDSKAYNDVIQELEAPADKVEQVEVPYETVYKADPELLGGQRQVEKKGVSGQKTVITTHVLGANNQFVAKTSGEITKQPEAEIVRVGTKAETTTEAIPFVTVYEEDPTMKVTDKEVIAVAGIAGQKVTTKTYTLNEQTGELTTQETVKVTDPVNQVIKHGPSGEINYQTEYRENKNLTAGETKVIQAGKKGASTKVYDPVNSTATATFSPKTEASVTREPQLIVVLVENSGVVDMYLSTDVSKLAPLWDKMEDGDKLLWISALRIPEKFDDAKASYSVKGQDTAIKPLESIGTITADQIPARFNISDEDLKNAEIRLETDLFTENENSLINNKALVNLLNKAGSRVISIRNTCQNKQEFKKFGFAEKAFQKAKMPYKLDDQAGLLSVTPNLIPTIVYKPLTIAIADPSGELQITSAQLKVGSEVKDLKVAAGKVQDEYTPKDDTPIEVSYAFAGKATQTRAIEFNVTADGTSVAKLSTNVQPKAHFEVTTPTNEIIEVGTKPTSTSEEIPFETIYVTDEKMRADAREVVLVEGKVGQKVTTINYTLDLNTGKVTAQPPQEVITAKPITHQIKRGVGKETSLPYTTIYQASEKLDLNKQEIKVKGKNGVLQPNGVVTRAAVTEIILVGTKPTVEEKTLDFTTLYTADPMSLPTDPEVIEQVGKAGKQVTTTKYKVDRKTGAVTALEPTVETTPAVDQIVKRGTGKTTVVAKPTKYVANVELANKTTREVVAGVDGVVHPNGKVLTEVVARVIEVGTKPVVVETAIEPQVIYQDDPTMKKDDPEVIVIPGTAGKTIETTTFAVNEQTGELSSSVATKMIKAIDRVIKRGSGEETQIPYQTRYEADATKTNGEKAVKVAGQVGIKHPNGTTTKEPVTELILVGTKPVVVETAIEPQVIYQDDPTMKKDDLEVIVIPGTAGKTIETTTFAVNEQTGELSSSVATETIAAIDRVIKRGSGEETQIPYQTRYKCDESLAKGERVVAIPGQVGIKHPNGTVTKEPVTEIILVGTKPEVVVEELDFTILCEADPTLPVGTTVIVQAGEKGQKIKTITYRVDEETGELIAEETEEVIAPVTQLVKQGTKVEEPQPEVKPVAKVETPKAQPKVELPQTGDVNENNLSLLGLLGFTGAGLLAVGRRKRQIK</sequence>
<evidence type="ECO:0000256" key="2">
    <source>
        <dbReference type="ARBA" id="ARBA00022525"/>
    </source>
</evidence>
<gene>
    <name evidence="7" type="ORF">QFF56_07800</name>
</gene>
<evidence type="ECO:0000256" key="3">
    <source>
        <dbReference type="ARBA" id="ARBA00022729"/>
    </source>
</evidence>
<dbReference type="Gene3D" id="2.20.230.30">
    <property type="match status" value="1"/>
</dbReference>
<protein>
    <submittedName>
        <fullName evidence="7">G5 domain-containing protein</fullName>
    </submittedName>
</protein>